<dbReference type="PANTHER" id="PTHR12300">
    <property type="entry name" value="HVA22-LIKE PROTEINS"/>
    <property type="match status" value="1"/>
</dbReference>
<comment type="caution">
    <text evidence="1">Lacks conserved residue(s) required for the propagation of feature annotation.</text>
</comment>
<feature type="transmembrane region" description="Helical" evidence="1">
    <location>
        <begin position="14"/>
        <end position="34"/>
    </location>
</feature>
<feature type="region of interest" description="Disordered" evidence="2">
    <location>
        <begin position="190"/>
        <end position="247"/>
    </location>
</feature>
<organism evidence="3 4">
    <name type="scientific">Linderina pennispora</name>
    <dbReference type="NCBI Taxonomy" id="61395"/>
    <lineage>
        <taxon>Eukaryota</taxon>
        <taxon>Fungi</taxon>
        <taxon>Fungi incertae sedis</taxon>
        <taxon>Zoopagomycota</taxon>
        <taxon>Kickxellomycotina</taxon>
        <taxon>Kickxellomycetes</taxon>
        <taxon>Kickxellales</taxon>
        <taxon>Kickxellaceae</taxon>
        <taxon>Linderina</taxon>
    </lineage>
</organism>
<dbReference type="AlphaFoldDB" id="A0A1Y1WC85"/>
<evidence type="ECO:0000256" key="1">
    <source>
        <dbReference type="RuleBase" id="RU362006"/>
    </source>
</evidence>
<gene>
    <name evidence="3" type="ORF">DL89DRAFT_266173</name>
</gene>
<dbReference type="InterPro" id="IPR004345">
    <property type="entry name" value="TB2_DP1_HVA22"/>
</dbReference>
<evidence type="ECO:0000313" key="4">
    <source>
        <dbReference type="Proteomes" id="UP000193922"/>
    </source>
</evidence>
<feature type="compositionally biased region" description="Basic and acidic residues" evidence="2">
    <location>
        <begin position="190"/>
        <end position="214"/>
    </location>
</feature>
<comment type="subcellular location">
    <subcellularLocation>
        <location evidence="1">Membrane</location>
        <topology evidence="1">Multi-pass membrane protein</topology>
    </subcellularLocation>
</comment>
<reference evidence="3 4" key="1">
    <citation type="submission" date="2016-07" db="EMBL/GenBank/DDBJ databases">
        <title>Pervasive Adenine N6-methylation of Active Genes in Fungi.</title>
        <authorList>
            <consortium name="DOE Joint Genome Institute"/>
            <person name="Mondo S.J."/>
            <person name="Dannebaum R.O."/>
            <person name="Kuo R.C."/>
            <person name="Labutti K."/>
            <person name="Haridas S."/>
            <person name="Kuo A."/>
            <person name="Salamov A."/>
            <person name="Ahrendt S.R."/>
            <person name="Lipzen A."/>
            <person name="Sullivan W."/>
            <person name="Andreopoulos W.B."/>
            <person name="Clum A."/>
            <person name="Lindquist E."/>
            <person name="Daum C."/>
            <person name="Ramamoorthy G.K."/>
            <person name="Gryganskyi A."/>
            <person name="Culley D."/>
            <person name="Magnuson J.K."/>
            <person name="James T.Y."/>
            <person name="O'Malley M.A."/>
            <person name="Stajich J.E."/>
            <person name="Spatafora J.W."/>
            <person name="Visel A."/>
            <person name="Grigoriev I.V."/>
        </authorList>
    </citation>
    <scope>NUCLEOTIDE SEQUENCE [LARGE SCALE GENOMIC DNA]</scope>
    <source>
        <strain evidence="3 4">ATCC 12442</strain>
    </source>
</reference>
<evidence type="ECO:0000313" key="3">
    <source>
        <dbReference type="EMBL" id="ORX71147.1"/>
    </source>
</evidence>
<protein>
    <recommendedName>
        <fullName evidence="1">Protein YOP1</fullName>
    </recommendedName>
</protein>
<keyword evidence="1" id="KW-0472">Membrane</keyword>
<keyword evidence="1" id="KW-1133">Transmembrane helix</keyword>
<accession>A0A1Y1WC85</accession>
<dbReference type="Pfam" id="PF03134">
    <property type="entry name" value="TB2_DP1_HVA22"/>
    <property type="match status" value="1"/>
</dbReference>
<dbReference type="STRING" id="61395.A0A1Y1WC85"/>
<sequence>MAGFTAVEFVADTFIFWLPLVGLTKVLFVVWLVLPGIHGAEIIYDRIVEPYLVQNEDTLDRYFRQAQRVAQTSSHSVSKKAYDSWLGYVQKMVDRQGESTASGLLQTVSQRLPNASRAATYIANLSGVTEGPPAQADQASGSGIASLLTSLAMSFTSSSLTAVPEDQRLRDIRMRKTQLQGIVSQLESSEREIMSKQAPVKERPEDESGFEKDAVIVSEPGNENSSEAMPQNAAEGDRVPPARRWFW</sequence>
<dbReference type="EMBL" id="MCFD01000004">
    <property type="protein sequence ID" value="ORX71147.1"/>
    <property type="molecule type" value="Genomic_DNA"/>
</dbReference>
<dbReference type="OrthoDB" id="526653at2759"/>
<name>A0A1Y1WC85_9FUNG</name>
<keyword evidence="1" id="KW-0812">Transmembrane</keyword>
<dbReference type="Proteomes" id="UP000193922">
    <property type="component" value="Unassembled WGS sequence"/>
</dbReference>
<dbReference type="GO" id="GO:0016020">
    <property type="term" value="C:membrane"/>
    <property type="evidence" value="ECO:0007669"/>
    <property type="project" value="UniProtKB-SubCell"/>
</dbReference>
<dbReference type="RefSeq" id="XP_040744662.1">
    <property type="nucleotide sequence ID" value="XM_040886993.1"/>
</dbReference>
<comment type="caution">
    <text evidence="3">The sequence shown here is derived from an EMBL/GenBank/DDBJ whole genome shotgun (WGS) entry which is preliminary data.</text>
</comment>
<comment type="similarity">
    <text evidence="1">Belongs to the DP1 family.</text>
</comment>
<evidence type="ECO:0000256" key="2">
    <source>
        <dbReference type="SAM" id="MobiDB-lite"/>
    </source>
</evidence>
<dbReference type="GeneID" id="63803641"/>
<proteinExistence type="inferred from homology"/>
<keyword evidence="4" id="KW-1185">Reference proteome</keyword>